<reference evidence="1 2" key="1">
    <citation type="submission" date="2024-06" db="EMBL/GenBank/DDBJ databases">
        <title>Genomic Encyclopedia of Type Strains, Phase IV (KMG-IV): sequencing the most valuable type-strain genomes for metagenomic binning, comparative biology and taxonomic classification.</title>
        <authorList>
            <person name="Goeker M."/>
        </authorList>
    </citation>
    <scope>NUCLEOTIDE SEQUENCE [LARGE SCALE GENOMIC DNA]</scope>
    <source>
        <strain evidence="1 2">DSM 21331</strain>
    </source>
</reference>
<dbReference type="Proteomes" id="UP001549145">
    <property type="component" value="Unassembled WGS sequence"/>
</dbReference>
<name>A0ABV2L3F1_9HYPH</name>
<dbReference type="Pfam" id="PF20132">
    <property type="entry name" value="DUF6522"/>
    <property type="match status" value="1"/>
</dbReference>
<gene>
    <name evidence="1" type="ORF">ABID43_001894</name>
</gene>
<evidence type="ECO:0000313" key="2">
    <source>
        <dbReference type="Proteomes" id="UP001549145"/>
    </source>
</evidence>
<keyword evidence="2" id="KW-1185">Reference proteome</keyword>
<dbReference type="RefSeq" id="WP_283205871.1">
    <property type="nucleotide sequence ID" value="NZ_BPQL01000029.1"/>
</dbReference>
<accession>A0ABV2L3F1</accession>
<dbReference type="EMBL" id="JBEPMM010000004">
    <property type="protein sequence ID" value="MET3692358.1"/>
    <property type="molecule type" value="Genomic_DNA"/>
</dbReference>
<proteinExistence type="predicted"/>
<protein>
    <submittedName>
        <fullName evidence="1">Uncharacterized protein</fullName>
    </submittedName>
</protein>
<evidence type="ECO:0000313" key="1">
    <source>
        <dbReference type="EMBL" id="MET3692358.1"/>
    </source>
</evidence>
<organism evidence="1 2">
    <name type="scientific">Methylobacterium goesingense</name>
    <dbReference type="NCBI Taxonomy" id="243690"/>
    <lineage>
        <taxon>Bacteria</taxon>
        <taxon>Pseudomonadati</taxon>
        <taxon>Pseudomonadota</taxon>
        <taxon>Alphaproteobacteria</taxon>
        <taxon>Hyphomicrobiales</taxon>
        <taxon>Methylobacteriaceae</taxon>
        <taxon>Methylobacterium</taxon>
    </lineage>
</organism>
<sequence>MRLERTKNGDWMIDPEQLHSRLMINPGVMRQKMRLGLVTSRIERGSDKDLGSSRVTIRVAGSSWEGIFDDAGALISEKML</sequence>
<comment type="caution">
    <text evidence="1">The sequence shown here is derived from an EMBL/GenBank/DDBJ whole genome shotgun (WGS) entry which is preliminary data.</text>
</comment>
<dbReference type="InterPro" id="IPR045389">
    <property type="entry name" value="DUF6522"/>
</dbReference>